<accession>A0ABU1UIP5</accession>
<proteinExistence type="predicted"/>
<protein>
    <submittedName>
        <fullName evidence="1">Alkaline shock family protein YloU</fullName>
    </submittedName>
</protein>
<reference evidence="1 2" key="1">
    <citation type="submission" date="2023-07" db="EMBL/GenBank/DDBJ databases">
        <title>Sorghum-associated microbial communities from plants grown in Nebraska, USA.</title>
        <authorList>
            <person name="Schachtman D."/>
        </authorList>
    </citation>
    <scope>NUCLEOTIDE SEQUENCE [LARGE SCALE GENOMIC DNA]</scope>
    <source>
        <strain evidence="1 2">BE167</strain>
    </source>
</reference>
<gene>
    <name evidence="1" type="ORF">J2X01_004386</name>
</gene>
<evidence type="ECO:0000313" key="1">
    <source>
        <dbReference type="EMBL" id="MDR7085066.1"/>
    </source>
</evidence>
<comment type="caution">
    <text evidence="1">The sequence shown here is derived from an EMBL/GenBank/DDBJ whole genome shotgun (WGS) entry which is preliminary data.</text>
</comment>
<keyword evidence="2" id="KW-1185">Reference proteome</keyword>
<organism evidence="1 2">
    <name type="scientific">Arthrobacter ginsengisoli</name>
    <dbReference type="NCBI Taxonomy" id="1356565"/>
    <lineage>
        <taxon>Bacteria</taxon>
        <taxon>Bacillati</taxon>
        <taxon>Actinomycetota</taxon>
        <taxon>Actinomycetes</taxon>
        <taxon>Micrococcales</taxon>
        <taxon>Micrococcaceae</taxon>
        <taxon>Arthrobacter</taxon>
    </lineage>
</organism>
<dbReference type="RefSeq" id="WP_310062460.1">
    <property type="nucleotide sequence ID" value="NZ_JAVDVQ010000045.1"/>
</dbReference>
<evidence type="ECO:0000313" key="2">
    <source>
        <dbReference type="Proteomes" id="UP001252243"/>
    </source>
</evidence>
<sequence>MALEDIPRLGCGRSIDRIWGTIDRPPTAHEEHCEHCQKARTRLQGLSEETRLLRESDLHNPALKPRPGIKNAIMDVARAEVRGGSRILLRSAANGTTAISEQALSSLIRFAATAIPGVHSRGCRIEIRTATAGLPGEDQPSETTGTAIGAGPRLIVNLRVAAAPGIVIPRTMEALRHEISNAIPAGVGIGAGIVNITVEDLYDV</sequence>
<dbReference type="Proteomes" id="UP001252243">
    <property type="component" value="Unassembled WGS sequence"/>
</dbReference>
<name>A0ABU1UIP5_9MICC</name>
<dbReference type="EMBL" id="JAVDVQ010000045">
    <property type="protein sequence ID" value="MDR7085066.1"/>
    <property type="molecule type" value="Genomic_DNA"/>
</dbReference>